<accession>W9C4G7</accession>
<evidence type="ECO:0008006" key="4">
    <source>
        <dbReference type="Google" id="ProtNLM"/>
    </source>
</evidence>
<dbReference type="Proteomes" id="UP000019487">
    <property type="component" value="Unassembled WGS sequence"/>
</dbReference>
<feature type="region of interest" description="Disordered" evidence="1">
    <location>
        <begin position="84"/>
        <end position="122"/>
    </location>
</feature>
<feature type="region of interest" description="Disordered" evidence="1">
    <location>
        <begin position="167"/>
        <end position="198"/>
    </location>
</feature>
<keyword evidence="3" id="KW-1185">Reference proteome</keyword>
<evidence type="ECO:0000313" key="2">
    <source>
        <dbReference type="EMBL" id="ESZ89789.1"/>
    </source>
</evidence>
<feature type="region of interest" description="Disordered" evidence="1">
    <location>
        <begin position="930"/>
        <end position="958"/>
    </location>
</feature>
<gene>
    <name evidence="2" type="ORF">SBOR_9827</name>
</gene>
<feature type="compositionally biased region" description="Pro residues" evidence="1">
    <location>
        <begin position="175"/>
        <end position="186"/>
    </location>
</feature>
<feature type="compositionally biased region" description="Polar residues" evidence="1">
    <location>
        <begin position="189"/>
        <end position="198"/>
    </location>
</feature>
<evidence type="ECO:0000313" key="3">
    <source>
        <dbReference type="Proteomes" id="UP000019487"/>
    </source>
</evidence>
<evidence type="ECO:0000256" key="1">
    <source>
        <dbReference type="SAM" id="MobiDB-lite"/>
    </source>
</evidence>
<feature type="compositionally biased region" description="Polar residues" evidence="1">
    <location>
        <begin position="937"/>
        <end position="948"/>
    </location>
</feature>
<dbReference type="EMBL" id="AYSA01000778">
    <property type="protein sequence ID" value="ESZ89789.1"/>
    <property type="molecule type" value="Genomic_DNA"/>
</dbReference>
<dbReference type="HOGENOM" id="CLU_308192_0_0_1"/>
<sequence length="958" mass="109256">MQSLWLRTAQTRSSCHCNACVKIGTGIARQATTAIGKSRRVSIGDIFTACYSTIFATAAVVDSNRKVQRREQWDRLIAEVKAGPPADKVEGSQDCQEEGNANEAKNQIPGTPGTLRIPGVSSNNFPFARAGSNATKGPMTWNGANWTAASSMSRLGTHLNTIPSHVAKPVESPAPEYPQNPVPSPTVLPVQSTTQRETANSIVDGEQLGEHVPTNAMLQPRDPKTREHLAGLERSVTELVHQLMWTTNTSPITADFHSAPSDIFLETEKMIGRVEQLQQGDITMPAYQMNDEVRKERSQLHDALRALLKNTSPSQNNLNLILTKICYNLLISAASPNIFTYNFLIERMTELMLHDHAQVFVDSFLHDTLFRPTSKTIQVILNHYAAKNDLEGYRGIIRRMRALDGSMKVGRRHKNQLDNPGVLAWAERHSNNNRLVMHGGWLVRKVPRDASIFDALIRTSLQITTARQSVMYIRAALREGHKIRPELFVEAVQSCVAKLDHAAGESLLQSILEFWAENIQKPDLIALTKSTRWAMRELLHLCGIDPSRDLPRLLSVDVPRWNSGRLLLYLRLGSMRDCVDRFVERIRSLQDALRISSKRSKSTTKGVWKDEFGDTRVWDYLPPNKLKRQHGTLVRSGVDRSLEIFDKFSYTEKERDIKAKQGARQARRVMLQSLESKVALSKAHIRTTEIGITSWYCDQLPRDWIYTYHLRLQQNPHMSVRERIIVLRGLKRLQELDVFDYQLDQSLRRIKLLKKEFRNIRQRRERQISDITAQFNACAKQIKLLGWQFYLLKQTIISDLPSLRSSGLQELEEEINKGLQQIKILDQELNLNFPHANPMRTLRELNLVLFEVHNSKEQVKLLAEEIYLSYPPLVTRKIYVQDSYKIVRGFRAGLSFMYEPPKDKLSSTEEQGYEVIRELSLNRTIRFKKREEHSSDETIVSPQPSETSAIDEKISGAS</sequence>
<reference evidence="2 3" key="1">
    <citation type="journal article" date="2014" name="Genome Announc.">
        <title>Draft genome sequence of Sclerotinia borealis, a psychrophilic plant pathogenic fungus.</title>
        <authorList>
            <person name="Mardanov A.V."/>
            <person name="Beletsky A.V."/>
            <person name="Kadnikov V.V."/>
            <person name="Ignatov A.N."/>
            <person name="Ravin N.V."/>
        </authorList>
    </citation>
    <scope>NUCLEOTIDE SEQUENCE [LARGE SCALE GENOMIC DNA]</scope>
    <source>
        <strain evidence="3">F-4157</strain>
    </source>
</reference>
<proteinExistence type="predicted"/>
<organism evidence="2 3">
    <name type="scientific">Sclerotinia borealis (strain F-4128)</name>
    <dbReference type="NCBI Taxonomy" id="1432307"/>
    <lineage>
        <taxon>Eukaryota</taxon>
        <taxon>Fungi</taxon>
        <taxon>Dikarya</taxon>
        <taxon>Ascomycota</taxon>
        <taxon>Pezizomycotina</taxon>
        <taxon>Leotiomycetes</taxon>
        <taxon>Helotiales</taxon>
        <taxon>Sclerotiniaceae</taxon>
        <taxon>Sclerotinia</taxon>
    </lineage>
</organism>
<comment type="caution">
    <text evidence="2">The sequence shown here is derived from an EMBL/GenBank/DDBJ whole genome shotgun (WGS) entry which is preliminary data.</text>
</comment>
<dbReference type="OrthoDB" id="185373at2759"/>
<dbReference type="AlphaFoldDB" id="W9C4G7"/>
<name>W9C4G7_SCLBF</name>
<protein>
    <recommendedName>
        <fullName evidence="4">Pentatricopeptide repeat domain-containing protein</fullName>
    </recommendedName>
</protein>